<keyword evidence="3" id="KW-1185">Reference proteome</keyword>
<sequence length="208" mass="22326">MLLSSTTTSARVCLVPEGALLLADDEVELVVEVGPGAGLELVEPGGTVAYDMRGGTARWDVDVTLGDHARLVWGGEPFVLAAGADVRRHTRVRVGTGARLALRETLVRGRHGEPGGRMVQRLEVVDQDASPLVVEELAVDPSTARGVLGLHRVVASVLALGLDLPAEVLTEDRYDLEAGGTWWRRLGDEVHRTVAQDAWSTAREQVSR</sequence>
<dbReference type="Proteomes" id="UP000636918">
    <property type="component" value="Unassembled WGS sequence"/>
</dbReference>
<organism evidence="2 3">
    <name type="scientific">Nocardioides baculatus</name>
    <dbReference type="NCBI Taxonomy" id="2801337"/>
    <lineage>
        <taxon>Bacteria</taxon>
        <taxon>Bacillati</taxon>
        <taxon>Actinomycetota</taxon>
        <taxon>Actinomycetes</taxon>
        <taxon>Propionibacteriales</taxon>
        <taxon>Nocardioidaceae</taxon>
        <taxon>Nocardioides</taxon>
    </lineage>
</organism>
<keyword evidence="1" id="KW-0143">Chaperone</keyword>
<accession>A0ABS1L9I3</accession>
<dbReference type="EMBL" id="JAERSG010000003">
    <property type="protein sequence ID" value="MBL0748353.1"/>
    <property type="molecule type" value="Genomic_DNA"/>
</dbReference>
<gene>
    <name evidence="2" type="ORF">JI751_12095</name>
</gene>
<reference evidence="2 3" key="1">
    <citation type="submission" date="2021-01" db="EMBL/GenBank/DDBJ databases">
        <title>Genome seq and assembly of Nocardiodes sp. G10.</title>
        <authorList>
            <person name="Chhetri G."/>
        </authorList>
    </citation>
    <scope>NUCLEOTIDE SEQUENCE [LARGE SCALE GENOMIC DNA]</scope>
    <source>
        <strain evidence="2 3">G10</strain>
    </source>
</reference>
<evidence type="ECO:0000256" key="1">
    <source>
        <dbReference type="ARBA" id="ARBA00023186"/>
    </source>
</evidence>
<dbReference type="RefSeq" id="WP_201936515.1">
    <property type="nucleotide sequence ID" value="NZ_JAERSG010000003.1"/>
</dbReference>
<dbReference type="Pfam" id="PF01774">
    <property type="entry name" value="UreD"/>
    <property type="match status" value="1"/>
</dbReference>
<evidence type="ECO:0000313" key="3">
    <source>
        <dbReference type="Proteomes" id="UP000636918"/>
    </source>
</evidence>
<comment type="caution">
    <text evidence="2">The sequence shown here is derived from an EMBL/GenBank/DDBJ whole genome shotgun (WGS) entry which is preliminary data.</text>
</comment>
<evidence type="ECO:0000313" key="2">
    <source>
        <dbReference type="EMBL" id="MBL0748353.1"/>
    </source>
</evidence>
<name>A0ABS1L9I3_9ACTN</name>
<protein>
    <submittedName>
        <fullName evidence="2">Urease accessory protein UreD</fullName>
    </submittedName>
</protein>
<dbReference type="InterPro" id="IPR002669">
    <property type="entry name" value="UreD"/>
</dbReference>
<proteinExistence type="predicted"/>